<evidence type="ECO:0000313" key="1">
    <source>
        <dbReference type="EMBL" id="GCC38957.1"/>
    </source>
</evidence>
<sequence>MRKQELVFIQITHKKRNKYSFPDCEFYPCLKNAKSHSEAGTRLMLTVKRVTRFVQTLIHALHIIIIFSSNISLDTFPNNSYCHLGFHGKKAELCSPNVTQQKFCRPVPNSLILTAARFEALICGDEAAAIKPSFESFDYEFHAGDYQRFLAELVNELDWKRT</sequence>
<evidence type="ECO:0000313" key="2">
    <source>
        <dbReference type="Proteomes" id="UP000287033"/>
    </source>
</evidence>
<gene>
    <name evidence="1" type="ORF">chiPu_0022694</name>
</gene>
<name>A0A401T8M4_CHIPU</name>
<accession>A0A401T8M4</accession>
<proteinExistence type="predicted"/>
<reference evidence="1 2" key="1">
    <citation type="journal article" date="2018" name="Nat. Ecol. Evol.">
        <title>Shark genomes provide insights into elasmobranch evolution and the origin of vertebrates.</title>
        <authorList>
            <person name="Hara Y"/>
            <person name="Yamaguchi K"/>
            <person name="Onimaru K"/>
            <person name="Kadota M"/>
            <person name="Koyanagi M"/>
            <person name="Keeley SD"/>
            <person name="Tatsumi K"/>
            <person name="Tanaka K"/>
            <person name="Motone F"/>
            <person name="Kageyama Y"/>
            <person name="Nozu R"/>
            <person name="Adachi N"/>
            <person name="Nishimura O"/>
            <person name="Nakagawa R"/>
            <person name="Tanegashima C"/>
            <person name="Kiyatake I"/>
            <person name="Matsumoto R"/>
            <person name="Murakumo K"/>
            <person name="Nishida K"/>
            <person name="Terakita A"/>
            <person name="Kuratani S"/>
            <person name="Sato K"/>
            <person name="Hyodo S Kuraku.S."/>
        </authorList>
    </citation>
    <scope>NUCLEOTIDE SEQUENCE [LARGE SCALE GENOMIC DNA]</scope>
</reference>
<dbReference type="Proteomes" id="UP000287033">
    <property type="component" value="Unassembled WGS sequence"/>
</dbReference>
<organism evidence="1 2">
    <name type="scientific">Chiloscyllium punctatum</name>
    <name type="common">Brownbanded bambooshark</name>
    <name type="synonym">Hemiscyllium punctatum</name>
    <dbReference type="NCBI Taxonomy" id="137246"/>
    <lineage>
        <taxon>Eukaryota</taxon>
        <taxon>Metazoa</taxon>
        <taxon>Chordata</taxon>
        <taxon>Craniata</taxon>
        <taxon>Vertebrata</taxon>
        <taxon>Chondrichthyes</taxon>
        <taxon>Elasmobranchii</taxon>
        <taxon>Galeomorphii</taxon>
        <taxon>Galeoidea</taxon>
        <taxon>Orectolobiformes</taxon>
        <taxon>Hemiscylliidae</taxon>
        <taxon>Chiloscyllium</taxon>
    </lineage>
</organism>
<protein>
    <submittedName>
        <fullName evidence="1">Uncharacterized protein</fullName>
    </submittedName>
</protein>
<dbReference type="AlphaFoldDB" id="A0A401T8M4"/>
<keyword evidence="2" id="KW-1185">Reference proteome</keyword>
<dbReference type="EMBL" id="BEZZ01010139">
    <property type="protein sequence ID" value="GCC38957.1"/>
    <property type="molecule type" value="Genomic_DNA"/>
</dbReference>
<comment type="caution">
    <text evidence="1">The sequence shown here is derived from an EMBL/GenBank/DDBJ whole genome shotgun (WGS) entry which is preliminary data.</text>
</comment>